<evidence type="ECO:0000256" key="1">
    <source>
        <dbReference type="ARBA" id="ARBA00005104"/>
    </source>
</evidence>
<dbReference type="PANTHER" id="PTHR38011:SF7">
    <property type="entry name" value="2,5-DIAMINO-6-RIBOSYLAMINO-4(3H)-PYRIMIDINONE 5'-PHOSPHATE REDUCTASE"/>
    <property type="match status" value="1"/>
</dbReference>
<accession>A0ABN2VS45</accession>
<protein>
    <submittedName>
        <fullName evidence="5">Pyrimidine reductase family protein</fullName>
    </submittedName>
</protein>
<dbReference type="SUPFAM" id="SSF53597">
    <property type="entry name" value="Dihydrofolate reductase-like"/>
    <property type="match status" value="1"/>
</dbReference>
<sequence>MDPALYAYPPSDRAWVRSNFVATIDGAVTDGDGVSGSLGGDADHRAFTIMRSLADVVLVGAGTARDEGYGPIDPDDLDLSLPEARTPVLAVVSGSLDLPERLRTPGVLVVTTTSADADAVAALESSGVEVLQHGDDAIDWPAVLRALAVRGLPRVLCEGGPGLLGTLAHADLVDEVCLSIAPVLTSGVGPGITAHDGPHTHHDYTLAHAVAEDGTLLTRWVRDR</sequence>
<evidence type="ECO:0000256" key="3">
    <source>
        <dbReference type="ARBA" id="ARBA00023002"/>
    </source>
</evidence>
<evidence type="ECO:0000259" key="4">
    <source>
        <dbReference type="Pfam" id="PF01872"/>
    </source>
</evidence>
<dbReference type="EMBL" id="BAAAPY010000001">
    <property type="protein sequence ID" value="GAA2070149.1"/>
    <property type="molecule type" value="Genomic_DNA"/>
</dbReference>
<evidence type="ECO:0000313" key="5">
    <source>
        <dbReference type="EMBL" id="GAA2070149.1"/>
    </source>
</evidence>
<dbReference type="Gene3D" id="3.40.430.10">
    <property type="entry name" value="Dihydrofolate Reductase, subunit A"/>
    <property type="match status" value="1"/>
</dbReference>
<gene>
    <name evidence="5" type="ORF">GCM10009821_03820</name>
</gene>
<keyword evidence="2" id="KW-0521">NADP</keyword>
<keyword evidence="6" id="KW-1185">Reference proteome</keyword>
<dbReference type="Pfam" id="PF01872">
    <property type="entry name" value="RibD_C"/>
    <property type="match status" value="1"/>
</dbReference>
<feature type="domain" description="Bacterial bifunctional deaminase-reductase C-terminal" evidence="4">
    <location>
        <begin position="14"/>
        <end position="193"/>
    </location>
</feature>
<evidence type="ECO:0000313" key="6">
    <source>
        <dbReference type="Proteomes" id="UP001501480"/>
    </source>
</evidence>
<comment type="caution">
    <text evidence="5">The sequence shown here is derived from an EMBL/GenBank/DDBJ whole genome shotgun (WGS) entry which is preliminary data.</text>
</comment>
<comment type="pathway">
    <text evidence="1">Cofactor biosynthesis; riboflavin biosynthesis.</text>
</comment>
<dbReference type="RefSeq" id="WP_344323634.1">
    <property type="nucleotide sequence ID" value="NZ_BAAAPY010000001.1"/>
</dbReference>
<dbReference type="PANTHER" id="PTHR38011">
    <property type="entry name" value="DIHYDROFOLATE REDUCTASE FAMILY PROTEIN (AFU_ORTHOLOGUE AFUA_8G06820)"/>
    <property type="match status" value="1"/>
</dbReference>
<dbReference type="InterPro" id="IPR002734">
    <property type="entry name" value="RibDG_C"/>
</dbReference>
<keyword evidence="3" id="KW-0560">Oxidoreductase</keyword>
<name>A0ABN2VS45_9ACTN</name>
<evidence type="ECO:0000256" key="2">
    <source>
        <dbReference type="ARBA" id="ARBA00022857"/>
    </source>
</evidence>
<dbReference type="InterPro" id="IPR050765">
    <property type="entry name" value="Riboflavin_Biosynth_HTPR"/>
</dbReference>
<dbReference type="InterPro" id="IPR024072">
    <property type="entry name" value="DHFR-like_dom_sf"/>
</dbReference>
<proteinExistence type="predicted"/>
<dbReference type="Proteomes" id="UP001501480">
    <property type="component" value="Unassembled WGS sequence"/>
</dbReference>
<reference evidence="5 6" key="1">
    <citation type="journal article" date="2019" name="Int. J. Syst. Evol. Microbiol.">
        <title>The Global Catalogue of Microorganisms (GCM) 10K type strain sequencing project: providing services to taxonomists for standard genome sequencing and annotation.</title>
        <authorList>
            <consortium name="The Broad Institute Genomics Platform"/>
            <consortium name="The Broad Institute Genome Sequencing Center for Infectious Disease"/>
            <person name="Wu L."/>
            <person name="Ma J."/>
        </authorList>
    </citation>
    <scope>NUCLEOTIDE SEQUENCE [LARGE SCALE GENOMIC DNA]</scope>
    <source>
        <strain evidence="5 6">JCM 15749</strain>
    </source>
</reference>
<organism evidence="5 6">
    <name type="scientific">Aeromicrobium halocynthiae</name>
    <dbReference type="NCBI Taxonomy" id="560557"/>
    <lineage>
        <taxon>Bacteria</taxon>
        <taxon>Bacillati</taxon>
        <taxon>Actinomycetota</taxon>
        <taxon>Actinomycetes</taxon>
        <taxon>Propionibacteriales</taxon>
        <taxon>Nocardioidaceae</taxon>
        <taxon>Aeromicrobium</taxon>
    </lineage>
</organism>